<dbReference type="Gene3D" id="4.10.280.10">
    <property type="entry name" value="Helix-loop-helix DNA-binding domain"/>
    <property type="match status" value="1"/>
</dbReference>
<dbReference type="PANTHER" id="PTHR11969">
    <property type="entry name" value="MAX DIMERIZATION, MAD"/>
    <property type="match status" value="1"/>
</dbReference>
<dbReference type="Pfam" id="PF00010">
    <property type="entry name" value="HLH"/>
    <property type="match status" value="1"/>
</dbReference>
<evidence type="ECO:0000259" key="8">
    <source>
        <dbReference type="PROSITE" id="PS50888"/>
    </source>
</evidence>
<dbReference type="PROSITE" id="PS50888">
    <property type="entry name" value="BHLH"/>
    <property type="match status" value="1"/>
</dbReference>
<evidence type="ECO:0000256" key="5">
    <source>
        <dbReference type="ARBA" id="ARBA00023242"/>
    </source>
</evidence>
<protein>
    <submittedName>
        <fullName evidence="10">BHLH domain-containing protein</fullName>
    </submittedName>
</protein>
<dbReference type="GO" id="GO:0000978">
    <property type="term" value="F:RNA polymerase II cis-regulatory region sequence-specific DNA binding"/>
    <property type="evidence" value="ECO:0007669"/>
    <property type="project" value="TreeGrafter"/>
</dbReference>
<dbReference type="GO" id="GO:0000981">
    <property type="term" value="F:DNA-binding transcription factor activity, RNA polymerase II-specific"/>
    <property type="evidence" value="ECO:0007669"/>
    <property type="project" value="TreeGrafter"/>
</dbReference>
<evidence type="ECO:0000256" key="7">
    <source>
        <dbReference type="SAM" id="MobiDB-lite"/>
    </source>
</evidence>
<evidence type="ECO:0000256" key="6">
    <source>
        <dbReference type="SAM" id="Coils"/>
    </source>
</evidence>
<feature type="domain" description="BHLH" evidence="8">
    <location>
        <begin position="327"/>
        <end position="379"/>
    </location>
</feature>
<comment type="subcellular location">
    <subcellularLocation>
        <location evidence="1">Nucleus</location>
    </subcellularLocation>
</comment>
<evidence type="ECO:0000313" key="9">
    <source>
        <dbReference type="Proteomes" id="UP000046392"/>
    </source>
</evidence>
<dbReference type="InterPro" id="IPR011598">
    <property type="entry name" value="bHLH_dom"/>
</dbReference>
<feature type="region of interest" description="Disordered" evidence="7">
    <location>
        <begin position="249"/>
        <end position="281"/>
    </location>
</feature>
<dbReference type="SMART" id="SM00353">
    <property type="entry name" value="HLH"/>
    <property type="match status" value="1"/>
</dbReference>
<evidence type="ECO:0000256" key="2">
    <source>
        <dbReference type="ARBA" id="ARBA00023015"/>
    </source>
</evidence>
<proteinExistence type="predicted"/>
<dbReference type="AlphaFoldDB" id="A0A0N5CAF1"/>
<name>A0A0N5CAF1_STREA</name>
<dbReference type="PANTHER" id="PTHR11969:SF54">
    <property type="entry name" value="MAD-LIKE PROTEIN 1"/>
    <property type="match status" value="1"/>
</dbReference>
<evidence type="ECO:0000256" key="3">
    <source>
        <dbReference type="ARBA" id="ARBA00023125"/>
    </source>
</evidence>
<dbReference type="WBParaSite" id="SPAL_0001487400.1">
    <property type="protein sequence ID" value="SPAL_0001487400.1"/>
    <property type="gene ID" value="SPAL_0001487400"/>
</dbReference>
<keyword evidence="2" id="KW-0805">Transcription regulation</keyword>
<evidence type="ECO:0000256" key="1">
    <source>
        <dbReference type="ARBA" id="ARBA00004123"/>
    </source>
</evidence>
<dbReference type="Proteomes" id="UP000046392">
    <property type="component" value="Unplaced"/>
</dbReference>
<dbReference type="STRING" id="174720.A0A0N5CAF1"/>
<sequence>MPILSKIFIAFSRESHIVYASFTDFILSITEHLTTTFLSVYECAYVRITCCSFHNFISSCKQPSFTLSFLQYYINSNCQLPPTFFYYNINYPINIIIHQILNAIVKITFLFLEMMNTLAIDMNSPIIPTFGQFSNQIPNDLFANIRLITSSTPTNHIINSSLCLNQDNKGNQITPVSYDHYLALINRINSSTPNHGYIFPAHVNGQQMTFLSSNKMITSQQHQDIMGTLTQQQISKSTSTPYIMERGLSQDSPSISLSSSPSSSIQSTVPITSKGSEKKSIKQKIVDLNQNSKQKNSRGNNIPIKGRNVKVVKGRSPKNCKSQSTRQNRIAHNEMEKNRRANLRGHLEMLRTVVPSATISSRDTTLALLTRANNHLKTIKETKIKMMEQKKALLARNQQLKSRIAHLKNEIKNRKVKTVSCISNISSLSTTTTTLSIAGSSSSTSLPIIGYHSLIFEPKQTTKSPIKQYPEISQTNIIVNKQYSYDPFKDGLIAALPFTYPYNNGAMSVS</sequence>
<keyword evidence="5" id="KW-0539">Nucleus</keyword>
<keyword evidence="9" id="KW-1185">Reference proteome</keyword>
<feature type="compositionally biased region" description="Low complexity" evidence="7">
    <location>
        <begin position="249"/>
        <end position="267"/>
    </location>
</feature>
<evidence type="ECO:0000256" key="4">
    <source>
        <dbReference type="ARBA" id="ARBA00023163"/>
    </source>
</evidence>
<keyword evidence="6" id="KW-0175">Coiled coil</keyword>
<dbReference type="GO" id="GO:0005634">
    <property type="term" value="C:nucleus"/>
    <property type="evidence" value="ECO:0007669"/>
    <property type="project" value="UniProtKB-SubCell"/>
</dbReference>
<dbReference type="GO" id="GO:0046983">
    <property type="term" value="F:protein dimerization activity"/>
    <property type="evidence" value="ECO:0007669"/>
    <property type="project" value="InterPro"/>
</dbReference>
<keyword evidence="3" id="KW-0238">DNA-binding</keyword>
<feature type="coiled-coil region" evidence="6">
    <location>
        <begin position="383"/>
        <end position="417"/>
    </location>
</feature>
<organism evidence="9 10">
    <name type="scientific">Strongyloides papillosus</name>
    <name type="common">Intestinal threadworm</name>
    <dbReference type="NCBI Taxonomy" id="174720"/>
    <lineage>
        <taxon>Eukaryota</taxon>
        <taxon>Metazoa</taxon>
        <taxon>Ecdysozoa</taxon>
        <taxon>Nematoda</taxon>
        <taxon>Chromadorea</taxon>
        <taxon>Rhabditida</taxon>
        <taxon>Tylenchina</taxon>
        <taxon>Panagrolaimomorpha</taxon>
        <taxon>Strongyloidoidea</taxon>
        <taxon>Strongyloididae</taxon>
        <taxon>Strongyloides</taxon>
    </lineage>
</organism>
<keyword evidence="4" id="KW-0804">Transcription</keyword>
<dbReference type="InterPro" id="IPR036638">
    <property type="entry name" value="HLH_DNA-bd_sf"/>
</dbReference>
<dbReference type="SUPFAM" id="SSF47459">
    <property type="entry name" value="HLH, helix-loop-helix DNA-binding domain"/>
    <property type="match status" value="1"/>
</dbReference>
<evidence type="ECO:0000313" key="10">
    <source>
        <dbReference type="WBParaSite" id="SPAL_0001487400.1"/>
    </source>
</evidence>
<reference evidence="10" key="1">
    <citation type="submission" date="2017-02" db="UniProtKB">
        <authorList>
            <consortium name="WormBaseParasite"/>
        </authorList>
    </citation>
    <scope>IDENTIFICATION</scope>
</reference>
<accession>A0A0N5CAF1</accession>